<evidence type="ECO:0000313" key="4">
    <source>
        <dbReference type="Proteomes" id="UP000499080"/>
    </source>
</evidence>
<reference evidence="3 4" key="1">
    <citation type="journal article" date="2019" name="Sci. Rep.">
        <title>Orb-weaving spider Araneus ventricosus genome elucidates the spidroin gene catalogue.</title>
        <authorList>
            <person name="Kono N."/>
            <person name="Nakamura H."/>
            <person name="Ohtoshi R."/>
            <person name="Moran D.A.P."/>
            <person name="Shinohara A."/>
            <person name="Yoshida Y."/>
            <person name="Fujiwara M."/>
            <person name="Mori M."/>
            <person name="Tomita M."/>
            <person name="Arakawa K."/>
        </authorList>
    </citation>
    <scope>NUCLEOTIDE SEQUENCE [LARGE SCALE GENOMIC DNA]</scope>
</reference>
<name>A0A4Y2SCV1_ARAVE</name>
<dbReference type="EMBL" id="BGPR01020924">
    <property type="protein sequence ID" value="GBN85751.1"/>
    <property type="molecule type" value="Genomic_DNA"/>
</dbReference>
<comment type="caution">
    <text evidence="3">The sequence shown here is derived from an EMBL/GenBank/DDBJ whole genome shotgun (WGS) entry which is preliminary data.</text>
</comment>
<evidence type="ECO:0000313" key="3">
    <source>
        <dbReference type="EMBL" id="GBN85751.1"/>
    </source>
</evidence>
<organism evidence="3 4">
    <name type="scientific">Araneus ventricosus</name>
    <name type="common">Orbweaver spider</name>
    <name type="synonym">Epeira ventricosa</name>
    <dbReference type="NCBI Taxonomy" id="182803"/>
    <lineage>
        <taxon>Eukaryota</taxon>
        <taxon>Metazoa</taxon>
        <taxon>Ecdysozoa</taxon>
        <taxon>Arthropoda</taxon>
        <taxon>Chelicerata</taxon>
        <taxon>Arachnida</taxon>
        <taxon>Araneae</taxon>
        <taxon>Araneomorphae</taxon>
        <taxon>Entelegynae</taxon>
        <taxon>Araneoidea</taxon>
        <taxon>Araneidae</taxon>
        <taxon>Araneus</taxon>
    </lineage>
</organism>
<dbReference type="AlphaFoldDB" id="A0A4Y2SCV1"/>
<accession>A0A4Y2SCV1</accession>
<evidence type="ECO:0000256" key="1">
    <source>
        <dbReference type="SAM" id="MobiDB-lite"/>
    </source>
</evidence>
<feature type="non-terminal residue" evidence="3">
    <location>
        <position position="197"/>
    </location>
</feature>
<proteinExistence type="predicted"/>
<feature type="region of interest" description="Disordered" evidence="1">
    <location>
        <begin position="67"/>
        <end position="95"/>
    </location>
</feature>
<protein>
    <submittedName>
        <fullName evidence="3">Uncharacterized protein</fullName>
    </submittedName>
</protein>
<sequence>MQILTVSGIEIDGSPYYREYKCPNLSLQKTGLRSWTITPASPIKRSEQPSWKSFALFRRDTFSADAFNPSPTLPPNPLSPTTRQNPAGFTTPKGPDNLPETLRLCRLERIVCFMSRPPLPQPLPSSYFWCQGVSEFFLRAVGILVDFFGETIRLISPAFHMEANSSHHLSQQHQLYVLRDSQLKCIYSMNETLQPQD</sequence>
<gene>
    <name evidence="2" type="ORF">AVEN_147215_1</name>
    <name evidence="3" type="ORF">AVEN_263887_1</name>
</gene>
<dbReference type="EMBL" id="BGPR01020918">
    <property type="protein sequence ID" value="GBN85744.1"/>
    <property type="molecule type" value="Genomic_DNA"/>
</dbReference>
<dbReference type="Proteomes" id="UP000499080">
    <property type="component" value="Unassembled WGS sequence"/>
</dbReference>
<evidence type="ECO:0000313" key="2">
    <source>
        <dbReference type="EMBL" id="GBN85744.1"/>
    </source>
</evidence>
<keyword evidence="4" id="KW-1185">Reference proteome</keyword>